<protein>
    <submittedName>
        <fullName evidence="2">Uncharacterized protein</fullName>
    </submittedName>
</protein>
<feature type="transmembrane region" description="Helical" evidence="1">
    <location>
        <begin position="72"/>
        <end position="93"/>
    </location>
</feature>
<accession>A0A4R6T6B0</accession>
<evidence type="ECO:0000313" key="2">
    <source>
        <dbReference type="EMBL" id="TDQ17564.1"/>
    </source>
</evidence>
<organism evidence="2 3">
    <name type="scientific">Algoriphagus boseongensis</name>
    <dbReference type="NCBI Taxonomy" id="1442587"/>
    <lineage>
        <taxon>Bacteria</taxon>
        <taxon>Pseudomonadati</taxon>
        <taxon>Bacteroidota</taxon>
        <taxon>Cytophagia</taxon>
        <taxon>Cytophagales</taxon>
        <taxon>Cyclobacteriaceae</taxon>
        <taxon>Algoriphagus</taxon>
    </lineage>
</organism>
<keyword evidence="3" id="KW-1185">Reference proteome</keyword>
<keyword evidence="1" id="KW-0472">Membrane</keyword>
<dbReference type="AlphaFoldDB" id="A0A4R6T6B0"/>
<name>A0A4R6T6B0_9BACT</name>
<feature type="transmembrane region" description="Helical" evidence="1">
    <location>
        <begin position="12"/>
        <end position="32"/>
    </location>
</feature>
<dbReference type="EMBL" id="SNYF01000006">
    <property type="protein sequence ID" value="TDQ17564.1"/>
    <property type="molecule type" value="Genomic_DNA"/>
</dbReference>
<evidence type="ECO:0000256" key="1">
    <source>
        <dbReference type="SAM" id="Phobius"/>
    </source>
</evidence>
<feature type="transmembrane region" description="Helical" evidence="1">
    <location>
        <begin position="105"/>
        <end position="128"/>
    </location>
</feature>
<keyword evidence="1" id="KW-1133">Transmembrane helix</keyword>
<comment type="caution">
    <text evidence="2">The sequence shown here is derived from an EMBL/GenBank/DDBJ whole genome shotgun (WGS) entry which is preliminary data.</text>
</comment>
<dbReference type="Proteomes" id="UP000294535">
    <property type="component" value="Unassembled WGS sequence"/>
</dbReference>
<evidence type="ECO:0000313" key="3">
    <source>
        <dbReference type="Proteomes" id="UP000294535"/>
    </source>
</evidence>
<feature type="transmembrane region" description="Helical" evidence="1">
    <location>
        <begin position="38"/>
        <end position="60"/>
    </location>
</feature>
<reference evidence="2 3" key="1">
    <citation type="submission" date="2019-03" db="EMBL/GenBank/DDBJ databases">
        <title>Genomic Encyclopedia of Type Strains, Phase III (KMG-III): the genomes of soil and plant-associated and newly described type strains.</title>
        <authorList>
            <person name="Whitman W."/>
        </authorList>
    </citation>
    <scope>NUCLEOTIDE SEQUENCE [LARGE SCALE GENOMIC DNA]</scope>
    <source>
        <strain evidence="2 3">CECT 8446</strain>
    </source>
</reference>
<proteinExistence type="predicted"/>
<gene>
    <name evidence="2" type="ORF">DFQ04_2219</name>
</gene>
<keyword evidence="1" id="KW-0812">Transmembrane</keyword>
<sequence length="133" mass="15498">MSCYFKNFSYKDILTVLMSSLISISIILSLQLEVTKSNLFLTILLTFFIPVSTMHIVYWQDHQKENNSLGRILQDLLFILVTFLLLFILFKINNIFYKIGSGKNLITVLFICVFVSEIVYSVSIKFLLRLIKK</sequence>